<proteinExistence type="predicted"/>
<accession>A0AA36C224</accession>
<keyword evidence="2" id="KW-1185">Reference proteome</keyword>
<protein>
    <submittedName>
        <fullName evidence="1">Uncharacterized protein</fullName>
    </submittedName>
</protein>
<dbReference type="InterPro" id="IPR011029">
    <property type="entry name" value="DEATH-like_dom_sf"/>
</dbReference>
<evidence type="ECO:0000313" key="1">
    <source>
        <dbReference type="EMBL" id="CAI9744107.1"/>
    </source>
</evidence>
<dbReference type="EMBL" id="OX597842">
    <property type="protein sequence ID" value="CAI9744107.1"/>
    <property type="molecule type" value="Genomic_DNA"/>
</dbReference>
<organism evidence="1 2">
    <name type="scientific">Octopus vulgaris</name>
    <name type="common">Common octopus</name>
    <dbReference type="NCBI Taxonomy" id="6645"/>
    <lineage>
        <taxon>Eukaryota</taxon>
        <taxon>Metazoa</taxon>
        <taxon>Spiralia</taxon>
        <taxon>Lophotrochozoa</taxon>
        <taxon>Mollusca</taxon>
        <taxon>Cephalopoda</taxon>
        <taxon>Coleoidea</taxon>
        <taxon>Octopodiformes</taxon>
        <taxon>Octopoda</taxon>
        <taxon>Incirrata</taxon>
        <taxon>Octopodidae</taxon>
        <taxon>Octopus</taxon>
    </lineage>
</organism>
<reference evidence="1" key="1">
    <citation type="submission" date="2023-08" db="EMBL/GenBank/DDBJ databases">
        <authorList>
            <person name="Alioto T."/>
            <person name="Alioto T."/>
            <person name="Gomez Garrido J."/>
        </authorList>
    </citation>
    <scope>NUCLEOTIDE SEQUENCE</scope>
</reference>
<sequence>MVTNMKKHLEKIHTCYDNEQVSWCRVPNTPPTELDTILDRLYTKTDAFELMMETFERIRATTLQLEDLDTVKQAMIPR</sequence>
<dbReference type="SUPFAM" id="SSF47986">
    <property type="entry name" value="DEATH domain"/>
    <property type="match status" value="1"/>
</dbReference>
<name>A0AA36C224_OCTVU</name>
<gene>
    <name evidence="1" type="ORF">OCTVUL_1B014569</name>
</gene>
<dbReference type="Proteomes" id="UP001162480">
    <property type="component" value="Chromosome 29"/>
</dbReference>
<dbReference type="AlphaFoldDB" id="A0AA36C224"/>
<evidence type="ECO:0000313" key="2">
    <source>
        <dbReference type="Proteomes" id="UP001162480"/>
    </source>
</evidence>